<dbReference type="InterPro" id="IPR003691">
    <property type="entry name" value="FluC"/>
</dbReference>
<evidence type="ECO:0000256" key="5">
    <source>
        <dbReference type="ARBA" id="ARBA00023136"/>
    </source>
</evidence>
<reference evidence="11 12" key="1">
    <citation type="submission" date="2019-09" db="EMBL/GenBank/DDBJ databases">
        <title>Phylogenetic characterization of a novel taxon of the genus Bifidobacterium: Bifidobacterium choloepi sp. nov.</title>
        <authorList>
            <person name="Modesto M."/>
            <person name="Satti M."/>
        </authorList>
    </citation>
    <scope>NUCLEOTIDE SEQUENCE [LARGE SCALE GENOMIC DNA]</scope>
    <source>
        <strain evidence="11 12">BRDM6</strain>
    </source>
</reference>
<dbReference type="Pfam" id="PF02537">
    <property type="entry name" value="CRCB"/>
    <property type="match status" value="1"/>
</dbReference>
<feature type="transmembrane region" description="Helical" evidence="10">
    <location>
        <begin position="38"/>
        <end position="57"/>
    </location>
</feature>
<feature type="transmembrane region" description="Helical" evidence="10">
    <location>
        <begin position="98"/>
        <end position="123"/>
    </location>
</feature>
<dbReference type="HAMAP" id="MF_00454">
    <property type="entry name" value="FluC"/>
    <property type="match status" value="1"/>
</dbReference>
<dbReference type="Proteomes" id="UP000469292">
    <property type="component" value="Unassembled WGS sequence"/>
</dbReference>
<feature type="binding site" evidence="10">
    <location>
        <position position="77"/>
    </location>
    <ligand>
        <name>Na(+)</name>
        <dbReference type="ChEBI" id="CHEBI:29101"/>
        <note>structural</note>
    </ligand>
</feature>
<dbReference type="GO" id="GO:0046872">
    <property type="term" value="F:metal ion binding"/>
    <property type="evidence" value="ECO:0007669"/>
    <property type="project" value="UniProtKB-KW"/>
</dbReference>
<evidence type="ECO:0000256" key="4">
    <source>
        <dbReference type="ARBA" id="ARBA00022989"/>
    </source>
</evidence>
<evidence type="ECO:0000256" key="7">
    <source>
        <dbReference type="ARBA" id="ARBA00035120"/>
    </source>
</evidence>
<evidence type="ECO:0000256" key="10">
    <source>
        <dbReference type="HAMAP-Rule" id="MF_00454"/>
    </source>
</evidence>
<evidence type="ECO:0000256" key="3">
    <source>
        <dbReference type="ARBA" id="ARBA00022692"/>
    </source>
</evidence>
<sequence>MWLNILAVAGGAFCGGILHDISSNHFNPKRQTGWRMPYGTLLVNLAGSFVLGLMLGWMQAGAVPVGVKGLLVTGFCGGLTTFSTFAGDAFSSLQTQPAVAILIMLGNLLFGMLAFVVAVKIVLGREFGRLYIGE</sequence>
<evidence type="ECO:0000256" key="8">
    <source>
        <dbReference type="ARBA" id="ARBA00035585"/>
    </source>
</evidence>
<keyword evidence="10" id="KW-0479">Metal-binding</keyword>
<evidence type="ECO:0000256" key="6">
    <source>
        <dbReference type="ARBA" id="ARBA00023303"/>
    </source>
</evidence>
<dbReference type="GO" id="GO:0062054">
    <property type="term" value="F:fluoride channel activity"/>
    <property type="evidence" value="ECO:0007669"/>
    <property type="project" value="UniProtKB-UniRule"/>
</dbReference>
<keyword evidence="6 10" id="KW-0407">Ion channel</keyword>
<keyword evidence="3 10" id="KW-0812">Transmembrane</keyword>
<dbReference type="PANTHER" id="PTHR28259">
    <property type="entry name" value="FLUORIDE EXPORT PROTEIN 1-RELATED"/>
    <property type="match status" value="1"/>
</dbReference>
<keyword evidence="4 10" id="KW-1133">Transmembrane helix</keyword>
<dbReference type="AlphaFoldDB" id="A0A6I5N9G0"/>
<keyword evidence="10" id="KW-0406">Ion transport</keyword>
<comment type="function">
    <text evidence="9 10">Fluoride-specific ion channel. Important for reducing fluoride concentration in the cell, thus reducing its toxicity.</text>
</comment>
<comment type="caution">
    <text evidence="11">The sequence shown here is derived from an EMBL/GenBank/DDBJ whole genome shotgun (WGS) entry which is preliminary data.</text>
</comment>
<feature type="binding site" evidence="10">
    <location>
        <position position="80"/>
    </location>
    <ligand>
        <name>Na(+)</name>
        <dbReference type="ChEBI" id="CHEBI:29101"/>
        <note>structural</note>
    </ligand>
</feature>
<dbReference type="GO" id="GO:0005886">
    <property type="term" value="C:plasma membrane"/>
    <property type="evidence" value="ECO:0007669"/>
    <property type="project" value="UniProtKB-SubCell"/>
</dbReference>
<organism evidence="11 12">
    <name type="scientific">Bifidobacterium choloepi</name>
    <dbReference type="NCBI Taxonomy" id="2614131"/>
    <lineage>
        <taxon>Bacteria</taxon>
        <taxon>Bacillati</taxon>
        <taxon>Actinomycetota</taxon>
        <taxon>Actinomycetes</taxon>
        <taxon>Bifidobacteriales</taxon>
        <taxon>Bifidobacteriaceae</taxon>
        <taxon>Bifidobacterium</taxon>
    </lineage>
</organism>
<comment type="similarity">
    <text evidence="7 10">Belongs to the fluoride channel Fluc/FEX (TC 1.A.43) family.</text>
</comment>
<comment type="activity regulation">
    <text evidence="10">Na(+) is not transported, but it plays an essential structural role and its presence is essential for fluoride channel function.</text>
</comment>
<keyword evidence="10" id="KW-0813">Transport</keyword>
<accession>A0A6I5N9G0</accession>
<comment type="catalytic activity">
    <reaction evidence="8">
        <text>fluoride(in) = fluoride(out)</text>
        <dbReference type="Rhea" id="RHEA:76159"/>
        <dbReference type="ChEBI" id="CHEBI:17051"/>
    </reaction>
    <physiologicalReaction direction="left-to-right" evidence="8">
        <dbReference type="Rhea" id="RHEA:76160"/>
    </physiologicalReaction>
</comment>
<evidence type="ECO:0000256" key="1">
    <source>
        <dbReference type="ARBA" id="ARBA00004651"/>
    </source>
</evidence>
<gene>
    <name evidence="10" type="primary">fluC</name>
    <name evidence="10" type="synonym">crcB</name>
    <name evidence="11" type="ORF">F6S87_00505</name>
</gene>
<proteinExistence type="inferred from homology"/>
<evidence type="ECO:0000256" key="2">
    <source>
        <dbReference type="ARBA" id="ARBA00022475"/>
    </source>
</evidence>
<comment type="subcellular location">
    <subcellularLocation>
        <location evidence="1 10">Cell membrane</location>
        <topology evidence="1 10">Multi-pass membrane protein</topology>
    </subcellularLocation>
</comment>
<evidence type="ECO:0000313" key="12">
    <source>
        <dbReference type="Proteomes" id="UP000469292"/>
    </source>
</evidence>
<dbReference type="PANTHER" id="PTHR28259:SF1">
    <property type="entry name" value="FLUORIDE EXPORT PROTEIN 1-RELATED"/>
    <property type="match status" value="1"/>
</dbReference>
<evidence type="ECO:0000256" key="9">
    <source>
        <dbReference type="ARBA" id="ARBA00049940"/>
    </source>
</evidence>
<keyword evidence="5 10" id="KW-0472">Membrane</keyword>
<dbReference type="EMBL" id="VYSG01000001">
    <property type="protein sequence ID" value="NEG69130.1"/>
    <property type="molecule type" value="Genomic_DNA"/>
</dbReference>
<evidence type="ECO:0000313" key="11">
    <source>
        <dbReference type="EMBL" id="NEG69130.1"/>
    </source>
</evidence>
<keyword evidence="12" id="KW-1185">Reference proteome</keyword>
<dbReference type="GO" id="GO:0140114">
    <property type="term" value="P:cellular detoxification of fluoride"/>
    <property type="evidence" value="ECO:0007669"/>
    <property type="project" value="UniProtKB-UniRule"/>
</dbReference>
<keyword evidence="10" id="KW-0915">Sodium</keyword>
<keyword evidence="2 10" id="KW-1003">Cell membrane</keyword>
<dbReference type="RefSeq" id="WP_163226736.1">
    <property type="nucleotide sequence ID" value="NZ_VYSG01000001.1"/>
</dbReference>
<name>A0A6I5N9G0_9BIFI</name>
<feature type="transmembrane region" description="Helical" evidence="10">
    <location>
        <begin position="69"/>
        <end position="86"/>
    </location>
</feature>
<protein>
    <recommendedName>
        <fullName evidence="10">Fluoride-specific ion channel FluC</fullName>
    </recommendedName>
</protein>